<dbReference type="EMBL" id="JADIMB010000127">
    <property type="protein sequence ID" value="MBO8471833.1"/>
    <property type="molecule type" value="Genomic_DNA"/>
</dbReference>
<proteinExistence type="predicted"/>
<evidence type="ECO:0000313" key="2">
    <source>
        <dbReference type="Proteomes" id="UP000823603"/>
    </source>
</evidence>
<dbReference type="Proteomes" id="UP000823603">
    <property type="component" value="Unassembled WGS sequence"/>
</dbReference>
<dbReference type="AlphaFoldDB" id="A0A9D9IFJ3"/>
<accession>A0A9D9IFJ3</accession>
<evidence type="ECO:0000313" key="1">
    <source>
        <dbReference type="EMBL" id="MBO8471833.1"/>
    </source>
</evidence>
<protein>
    <submittedName>
        <fullName evidence="1">Uncharacterized protein</fullName>
    </submittedName>
</protein>
<organism evidence="1 2">
    <name type="scientific">Candidatus Cryptobacteroides faecavium</name>
    <dbReference type="NCBI Taxonomy" id="2840762"/>
    <lineage>
        <taxon>Bacteria</taxon>
        <taxon>Pseudomonadati</taxon>
        <taxon>Bacteroidota</taxon>
        <taxon>Bacteroidia</taxon>
        <taxon>Bacteroidales</taxon>
        <taxon>Candidatus Cryptobacteroides</taxon>
    </lineage>
</organism>
<feature type="non-terminal residue" evidence="1">
    <location>
        <position position="1"/>
    </location>
</feature>
<gene>
    <name evidence="1" type="ORF">IAB82_08590</name>
</gene>
<comment type="caution">
    <text evidence="1">The sequence shown here is derived from an EMBL/GenBank/DDBJ whole genome shotgun (WGS) entry which is preliminary data.</text>
</comment>
<sequence length="68" mass="7299">SLSGSFFPSGSVLVKVEDTDQEENGGYFQTVTVSVSLEHVSDGDGWYSGMFSAGDVEVTVTRDISSDW</sequence>
<reference evidence="1" key="2">
    <citation type="journal article" date="2021" name="PeerJ">
        <title>Extensive microbial diversity within the chicken gut microbiome revealed by metagenomics and culture.</title>
        <authorList>
            <person name="Gilroy R."/>
            <person name="Ravi A."/>
            <person name="Getino M."/>
            <person name="Pursley I."/>
            <person name="Horton D.L."/>
            <person name="Alikhan N.F."/>
            <person name="Baker D."/>
            <person name="Gharbi K."/>
            <person name="Hall N."/>
            <person name="Watson M."/>
            <person name="Adriaenssens E.M."/>
            <person name="Foster-Nyarko E."/>
            <person name="Jarju S."/>
            <person name="Secka A."/>
            <person name="Antonio M."/>
            <person name="Oren A."/>
            <person name="Chaudhuri R.R."/>
            <person name="La Ragione R."/>
            <person name="Hildebrand F."/>
            <person name="Pallen M.J."/>
        </authorList>
    </citation>
    <scope>NUCLEOTIDE SEQUENCE</scope>
    <source>
        <strain evidence="1">B2-22910</strain>
    </source>
</reference>
<name>A0A9D9IFJ3_9BACT</name>
<reference evidence="1" key="1">
    <citation type="submission" date="2020-10" db="EMBL/GenBank/DDBJ databases">
        <authorList>
            <person name="Gilroy R."/>
        </authorList>
    </citation>
    <scope>NUCLEOTIDE SEQUENCE</scope>
    <source>
        <strain evidence="1">B2-22910</strain>
    </source>
</reference>